<protein>
    <submittedName>
        <fullName evidence="2">Uncharacterized protein</fullName>
    </submittedName>
</protein>
<feature type="compositionally biased region" description="Basic and acidic residues" evidence="1">
    <location>
        <begin position="256"/>
        <end position="269"/>
    </location>
</feature>
<feature type="region of interest" description="Disordered" evidence="1">
    <location>
        <begin position="238"/>
        <end position="269"/>
    </location>
</feature>
<organism evidence="2">
    <name type="scientific">Tanacetum cinerariifolium</name>
    <name type="common">Dalmatian daisy</name>
    <name type="synonym">Chrysanthemum cinerariifolium</name>
    <dbReference type="NCBI Taxonomy" id="118510"/>
    <lineage>
        <taxon>Eukaryota</taxon>
        <taxon>Viridiplantae</taxon>
        <taxon>Streptophyta</taxon>
        <taxon>Embryophyta</taxon>
        <taxon>Tracheophyta</taxon>
        <taxon>Spermatophyta</taxon>
        <taxon>Magnoliopsida</taxon>
        <taxon>eudicotyledons</taxon>
        <taxon>Gunneridae</taxon>
        <taxon>Pentapetalae</taxon>
        <taxon>asterids</taxon>
        <taxon>campanulids</taxon>
        <taxon>Asterales</taxon>
        <taxon>Asteraceae</taxon>
        <taxon>Asteroideae</taxon>
        <taxon>Anthemideae</taxon>
        <taxon>Anthemidinae</taxon>
        <taxon>Tanacetum</taxon>
    </lineage>
</organism>
<comment type="caution">
    <text evidence="2">The sequence shown here is derived from an EMBL/GenBank/DDBJ whole genome shotgun (WGS) entry which is preliminary data.</text>
</comment>
<evidence type="ECO:0000256" key="1">
    <source>
        <dbReference type="SAM" id="MobiDB-lite"/>
    </source>
</evidence>
<feature type="region of interest" description="Disordered" evidence="1">
    <location>
        <begin position="1"/>
        <end position="79"/>
    </location>
</feature>
<sequence>MMVQAQADMGESSTMPFAPQHTPTIIQPSISQPQKKQKPRKSKGKDTQETQPSEPTIKVADEALNKESVPTHSNDPLLSGDDSIQLKELMDFCTKLQQRVINLENIKISQTQEISSLKKRVKRLEKKKRSRTHGLKRLYKVGLSTRVKSSSEESLSEENASKQGRKITDIDADKELTLVGESTDEQGALKALKTSKPKIRGIVIKDHEEPSKSTTTTTPTFIADSTRPMAKGLVLQEPVESTRTTTTVSLQQPSQVKDKGKGKMVEPEMPLKKKAQISLDEELAFKLQAEK</sequence>
<proteinExistence type="predicted"/>
<feature type="region of interest" description="Disordered" evidence="1">
    <location>
        <begin position="148"/>
        <end position="167"/>
    </location>
</feature>
<evidence type="ECO:0000313" key="2">
    <source>
        <dbReference type="EMBL" id="GEX15745.1"/>
    </source>
</evidence>
<dbReference type="EMBL" id="BKCJ010092565">
    <property type="protein sequence ID" value="GEX15745.1"/>
    <property type="molecule type" value="Genomic_DNA"/>
</dbReference>
<gene>
    <name evidence="2" type="ORF">Tci_287720</name>
</gene>
<dbReference type="AlphaFoldDB" id="A0A699H958"/>
<accession>A0A699H958</accession>
<feature type="compositionally biased region" description="Polar residues" evidence="1">
    <location>
        <begin position="239"/>
        <end position="255"/>
    </location>
</feature>
<feature type="compositionally biased region" description="Low complexity" evidence="1">
    <location>
        <begin position="25"/>
        <end position="34"/>
    </location>
</feature>
<name>A0A699H958_TANCI</name>
<reference evidence="2" key="1">
    <citation type="journal article" date="2019" name="Sci. Rep.">
        <title>Draft genome of Tanacetum cinerariifolium, the natural source of mosquito coil.</title>
        <authorList>
            <person name="Yamashiro T."/>
            <person name="Shiraishi A."/>
            <person name="Satake H."/>
            <person name="Nakayama K."/>
        </authorList>
    </citation>
    <scope>NUCLEOTIDE SEQUENCE</scope>
</reference>